<accession>A0A6A6RIW3</accession>
<name>A0A6A6RIW3_9PEZI</name>
<keyword evidence="2" id="KW-1185">Reference proteome</keyword>
<dbReference type="AlphaFoldDB" id="A0A6A6RIW3"/>
<dbReference type="SUPFAM" id="SSF50475">
    <property type="entry name" value="FMN-binding split barrel"/>
    <property type="match status" value="1"/>
</dbReference>
<sequence length="264" mass="28764">MASLVYEKTAVNTVKRMGKERGNYDYKNVHSIVNSCPVVHVSFNPIAADDPFPAVLPMLGVTGSFASQDADPAASEQDLYIHGYVGSRLMKQPSAGGDDQGTPVTVAATFMDGLVLALTPNHHSCNYRSAVVFGYASLVTDEAEKLYALELITNNMIPNLWANCRVPPNKTEMTSTTILRVKISHASAKIRNGGPSEDRHDAKDEALRKRVWTGVVPSWTQWGEPIPAKATLVEETPGHIEGWRAVANRDGRVSAYEAAVEKEK</sequence>
<protein>
    <recommendedName>
        <fullName evidence="3">5-nitroimidazole antibiotic resistance protein</fullName>
    </recommendedName>
</protein>
<dbReference type="EMBL" id="MU004181">
    <property type="protein sequence ID" value="KAF2503283.1"/>
    <property type="molecule type" value="Genomic_DNA"/>
</dbReference>
<dbReference type="Pfam" id="PF12900">
    <property type="entry name" value="Pyridox_ox_2"/>
    <property type="match status" value="1"/>
</dbReference>
<dbReference type="Proteomes" id="UP000799750">
    <property type="component" value="Unassembled WGS sequence"/>
</dbReference>
<dbReference type="PANTHER" id="PTHR34071:SF2">
    <property type="entry name" value="FLAVIN-NUCLEOTIDE-BINDING PROTEIN"/>
    <property type="match status" value="1"/>
</dbReference>
<gene>
    <name evidence="1" type="ORF">BU16DRAFT_521865</name>
</gene>
<evidence type="ECO:0008006" key="3">
    <source>
        <dbReference type="Google" id="ProtNLM"/>
    </source>
</evidence>
<dbReference type="InterPro" id="IPR024747">
    <property type="entry name" value="Pyridox_Oxase-rel"/>
</dbReference>
<proteinExistence type="predicted"/>
<organism evidence="1 2">
    <name type="scientific">Lophium mytilinum</name>
    <dbReference type="NCBI Taxonomy" id="390894"/>
    <lineage>
        <taxon>Eukaryota</taxon>
        <taxon>Fungi</taxon>
        <taxon>Dikarya</taxon>
        <taxon>Ascomycota</taxon>
        <taxon>Pezizomycotina</taxon>
        <taxon>Dothideomycetes</taxon>
        <taxon>Pleosporomycetidae</taxon>
        <taxon>Mytilinidiales</taxon>
        <taxon>Mytilinidiaceae</taxon>
        <taxon>Lophium</taxon>
    </lineage>
</organism>
<dbReference type="Gene3D" id="2.30.110.10">
    <property type="entry name" value="Electron Transport, Fmn-binding Protein, Chain A"/>
    <property type="match status" value="1"/>
</dbReference>
<dbReference type="OrthoDB" id="444432at2759"/>
<evidence type="ECO:0000313" key="2">
    <source>
        <dbReference type="Proteomes" id="UP000799750"/>
    </source>
</evidence>
<dbReference type="PANTHER" id="PTHR34071">
    <property type="entry name" value="5-NITROIMIDAZOLE ANTIBIOTICS RESISTANCE PROTEIN, NIMA-FAMILY-RELATED PROTEIN-RELATED"/>
    <property type="match status" value="1"/>
</dbReference>
<reference evidence="1" key="1">
    <citation type="journal article" date="2020" name="Stud. Mycol.">
        <title>101 Dothideomycetes genomes: a test case for predicting lifestyles and emergence of pathogens.</title>
        <authorList>
            <person name="Haridas S."/>
            <person name="Albert R."/>
            <person name="Binder M."/>
            <person name="Bloem J."/>
            <person name="Labutti K."/>
            <person name="Salamov A."/>
            <person name="Andreopoulos B."/>
            <person name="Baker S."/>
            <person name="Barry K."/>
            <person name="Bills G."/>
            <person name="Bluhm B."/>
            <person name="Cannon C."/>
            <person name="Castanera R."/>
            <person name="Culley D."/>
            <person name="Daum C."/>
            <person name="Ezra D."/>
            <person name="Gonzalez J."/>
            <person name="Henrissat B."/>
            <person name="Kuo A."/>
            <person name="Liang C."/>
            <person name="Lipzen A."/>
            <person name="Lutzoni F."/>
            <person name="Magnuson J."/>
            <person name="Mondo S."/>
            <person name="Nolan M."/>
            <person name="Ohm R."/>
            <person name="Pangilinan J."/>
            <person name="Park H.-J."/>
            <person name="Ramirez L."/>
            <person name="Alfaro M."/>
            <person name="Sun H."/>
            <person name="Tritt A."/>
            <person name="Yoshinaga Y."/>
            <person name="Zwiers L.-H."/>
            <person name="Turgeon B."/>
            <person name="Goodwin S."/>
            <person name="Spatafora J."/>
            <person name="Crous P."/>
            <person name="Grigoriev I."/>
        </authorList>
    </citation>
    <scope>NUCLEOTIDE SEQUENCE</scope>
    <source>
        <strain evidence="1">CBS 269.34</strain>
    </source>
</reference>
<evidence type="ECO:0000313" key="1">
    <source>
        <dbReference type="EMBL" id="KAF2503283.1"/>
    </source>
</evidence>
<dbReference type="InterPro" id="IPR012349">
    <property type="entry name" value="Split_barrel_FMN-bd"/>
</dbReference>